<reference evidence="3" key="2">
    <citation type="submission" date="2019-10" db="EMBL/GenBank/DDBJ databases">
        <title>Conservation and host-specific expression of non-tandemly repeated heterogenous ribosome RNA gene in arbuscular mycorrhizal fungi.</title>
        <authorList>
            <person name="Maeda T."/>
            <person name="Kobayashi Y."/>
            <person name="Nakagawa T."/>
            <person name="Ezawa T."/>
            <person name="Yamaguchi K."/>
            <person name="Bino T."/>
            <person name="Nishimoto Y."/>
            <person name="Shigenobu S."/>
            <person name="Kawaguchi M."/>
        </authorList>
    </citation>
    <scope>NUCLEOTIDE SEQUENCE</scope>
    <source>
        <strain evidence="3">HR1</strain>
    </source>
</reference>
<reference evidence="2 4" key="1">
    <citation type="submission" date="2017-11" db="EMBL/GenBank/DDBJ databases">
        <title>The genome of Rhizophagus clarus HR1 reveals common genetic basis of auxotrophy among arbuscular mycorrhizal fungi.</title>
        <authorList>
            <person name="Kobayashi Y."/>
        </authorList>
    </citation>
    <scope>NUCLEOTIDE SEQUENCE [LARGE SCALE GENOMIC DNA]</scope>
    <source>
        <strain evidence="2 4">HR1</strain>
    </source>
</reference>
<dbReference type="AlphaFoldDB" id="A0A2Z6SNF3"/>
<keyword evidence="4" id="KW-1185">Reference proteome</keyword>
<feature type="region of interest" description="Disordered" evidence="1">
    <location>
        <begin position="111"/>
        <end position="200"/>
    </location>
</feature>
<accession>A0A2Z6SNF3</accession>
<dbReference type="EMBL" id="BEXD01004250">
    <property type="protein sequence ID" value="GBC08829.1"/>
    <property type="molecule type" value="Genomic_DNA"/>
</dbReference>
<evidence type="ECO:0000256" key="1">
    <source>
        <dbReference type="SAM" id="MobiDB-lite"/>
    </source>
</evidence>
<proteinExistence type="predicted"/>
<evidence type="ECO:0000313" key="4">
    <source>
        <dbReference type="Proteomes" id="UP000247702"/>
    </source>
</evidence>
<organism evidence="2 4">
    <name type="scientific">Rhizophagus clarus</name>
    <dbReference type="NCBI Taxonomy" id="94130"/>
    <lineage>
        <taxon>Eukaryota</taxon>
        <taxon>Fungi</taxon>
        <taxon>Fungi incertae sedis</taxon>
        <taxon>Mucoromycota</taxon>
        <taxon>Glomeromycotina</taxon>
        <taxon>Glomeromycetes</taxon>
        <taxon>Glomerales</taxon>
        <taxon>Glomeraceae</taxon>
        <taxon>Rhizophagus</taxon>
    </lineage>
</organism>
<protein>
    <submittedName>
        <fullName evidence="2">Uncharacterized protein</fullName>
    </submittedName>
</protein>
<name>A0A2Z6SNF3_9GLOM</name>
<comment type="caution">
    <text evidence="2">The sequence shown here is derived from an EMBL/GenBank/DDBJ whole genome shotgun (WGS) entry which is preliminary data.</text>
</comment>
<sequence length="200" mass="22522">MFFRSLRSSLTINLHILLNKTEVNKLKKLQQIGLFEKTERLKPLITPVIQRKLNNEIMTVICYYLRTALALSESQYPKKQKPPKIGNINNVSTTLELAIIQKMDMDILSPAQHQSNPVAPSTHAELTPKGKGKKKNKNKKVPTVDPDFADSLDKKPAQNVYFSTLLPSSPKESANNKASTSSVPILDLSDNEKKKQKMQK</sequence>
<evidence type="ECO:0000313" key="3">
    <source>
        <dbReference type="EMBL" id="GES81532.1"/>
    </source>
</evidence>
<dbReference type="EMBL" id="BLAL01000057">
    <property type="protein sequence ID" value="GES81532.1"/>
    <property type="molecule type" value="Genomic_DNA"/>
</dbReference>
<gene>
    <name evidence="3" type="ORF">RCL2_000877400</name>
    <name evidence="2" type="ORF">RclHR1_08410002</name>
</gene>
<feature type="compositionally biased region" description="Polar residues" evidence="1">
    <location>
        <begin position="160"/>
        <end position="183"/>
    </location>
</feature>
<dbReference type="Proteomes" id="UP000247702">
    <property type="component" value="Unassembled WGS sequence"/>
</dbReference>
<dbReference type="Proteomes" id="UP000615446">
    <property type="component" value="Unassembled WGS sequence"/>
</dbReference>
<feature type="compositionally biased region" description="Basic residues" evidence="1">
    <location>
        <begin position="130"/>
        <end position="140"/>
    </location>
</feature>
<evidence type="ECO:0000313" key="2">
    <source>
        <dbReference type="EMBL" id="GBC08829.1"/>
    </source>
</evidence>